<dbReference type="Proteomes" id="UP000242313">
    <property type="component" value="Unassembled WGS sequence"/>
</dbReference>
<dbReference type="EC" id="2.7.7.65" evidence="3"/>
<dbReference type="AlphaFoldDB" id="A0A2A3MM59"/>
<organism evidence="7 8">
    <name type="scientific">Pseudomonas abyssi</name>
    <dbReference type="NCBI Taxonomy" id="170540"/>
    <lineage>
        <taxon>Bacteria</taxon>
        <taxon>Pseudomonadati</taxon>
        <taxon>Pseudomonadota</taxon>
        <taxon>Gammaproteobacteria</taxon>
        <taxon>Pseudomonadales</taxon>
        <taxon>Pseudomonadaceae</taxon>
        <taxon>Pseudomonas</taxon>
    </lineage>
</organism>
<dbReference type="InterPro" id="IPR000160">
    <property type="entry name" value="GGDEF_dom"/>
</dbReference>
<evidence type="ECO:0000256" key="3">
    <source>
        <dbReference type="ARBA" id="ARBA00012528"/>
    </source>
</evidence>
<dbReference type="Pfam" id="PF00990">
    <property type="entry name" value="GGDEF"/>
    <property type="match status" value="1"/>
</dbReference>
<sequence length="412" mass="46595">MRLRCRYLAGSRAIRGVSRVHNHASQYLISAWRGEFVDAATERAFRAHSEPLMARALRRAVLVWALLVVLFGALDYPALGWTAEFQVLFGWRLATGLILVFFYFQIRRKPALATAGYAVTAVEIFGSVLFFLLYFLRHDIVTWVIGVVAVSLLALFMYIPNRVYLSLLAAGFIIAGMLFCVAINGFGIETLVGLTFMLMLPTVVGFFTALRWQVAQRQHYALLMQVMTVNSDLQSEVRRREALEVELKRQATTDPLTGLFNRRQYEMLFQRERERCNRLHQQMSLCIMDLDHFKRINDEHGHDVGDAVLRHVAQQLSCSLRHSDVVGRFGGEEFVLVLPDTCLEQAVAVLNRLREDLAATPVPVNGQLLRVSATFGVTEVQEGDAELEDILKRADRALYEGKGAGRNRVMTA</sequence>
<evidence type="ECO:0000313" key="8">
    <source>
        <dbReference type="Proteomes" id="UP000242313"/>
    </source>
</evidence>
<dbReference type="SUPFAM" id="SSF55073">
    <property type="entry name" value="Nucleotide cyclase"/>
    <property type="match status" value="1"/>
</dbReference>
<dbReference type="InterPro" id="IPR050469">
    <property type="entry name" value="Diguanylate_Cyclase"/>
</dbReference>
<comment type="catalytic activity">
    <reaction evidence="4">
        <text>2 GTP = 3',3'-c-di-GMP + 2 diphosphate</text>
        <dbReference type="Rhea" id="RHEA:24898"/>
        <dbReference type="ChEBI" id="CHEBI:33019"/>
        <dbReference type="ChEBI" id="CHEBI:37565"/>
        <dbReference type="ChEBI" id="CHEBI:58805"/>
        <dbReference type="EC" id="2.7.7.65"/>
    </reaction>
</comment>
<feature type="transmembrane region" description="Helical" evidence="5">
    <location>
        <begin position="61"/>
        <end position="79"/>
    </location>
</feature>
<evidence type="ECO:0000313" key="7">
    <source>
        <dbReference type="EMBL" id="PBK05863.1"/>
    </source>
</evidence>
<feature type="transmembrane region" description="Helical" evidence="5">
    <location>
        <begin position="85"/>
        <end position="104"/>
    </location>
</feature>
<feature type="domain" description="GGDEF" evidence="6">
    <location>
        <begin position="281"/>
        <end position="412"/>
    </location>
</feature>
<evidence type="ECO:0000259" key="6">
    <source>
        <dbReference type="PROSITE" id="PS50887"/>
    </source>
</evidence>
<proteinExistence type="predicted"/>
<evidence type="ECO:0000256" key="4">
    <source>
        <dbReference type="ARBA" id="ARBA00034247"/>
    </source>
</evidence>
<feature type="transmembrane region" description="Helical" evidence="5">
    <location>
        <begin position="111"/>
        <end position="134"/>
    </location>
</feature>
<dbReference type="PANTHER" id="PTHR45138">
    <property type="entry name" value="REGULATORY COMPONENTS OF SENSORY TRANSDUCTION SYSTEM"/>
    <property type="match status" value="1"/>
</dbReference>
<comment type="caution">
    <text evidence="7">The sequence shown here is derived from an EMBL/GenBank/DDBJ whole genome shotgun (WGS) entry which is preliminary data.</text>
</comment>
<dbReference type="CDD" id="cd01949">
    <property type="entry name" value="GGDEF"/>
    <property type="match status" value="1"/>
</dbReference>
<comment type="cofactor">
    <cofactor evidence="1">
        <name>Mg(2+)</name>
        <dbReference type="ChEBI" id="CHEBI:18420"/>
    </cofactor>
</comment>
<feature type="transmembrane region" description="Helical" evidence="5">
    <location>
        <begin position="140"/>
        <end position="158"/>
    </location>
</feature>
<name>A0A2A3MM59_9PSED</name>
<reference evidence="7 8" key="1">
    <citation type="submission" date="2017-09" db="EMBL/GenBank/DDBJ databases">
        <title>Pseudomonas abyssi sp. nov. isolated from Abyssopelagic Water.</title>
        <authorList>
            <person name="Wei Y."/>
        </authorList>
    </citation>
    <scope>NUCLEOTIDE SEQUENCE [LARGE SCALE GENOMIC DNA]</scope>
    <source>
        <strain evidence="7 8">MT5</strain>
    </source>
</reference>
<dbReference type="SMART" id="SM00267">
    <property type="entry name" value="GGDEF"/>
    <property type="match status" value="1"/>
</dbReference>
<keyword evidence="5" id="KW-0472">Membrane</keyword>
<dbReference type="PROSITE" id="PS50887">
    <property type="entry name" value="GGDEF"/>
    <property type="match status" value="1"/>
</dbReference>
<dbReference type="GO" id="GO:0005886">
    <property type="term" value="C:plasma membrane"/>
    <property type="evidence" value="ECO:0007669"/>
    <property type="project" value="UniProtKB-SubCell"/>
</dbReference>
<dbReference type="FunFam" id="3.30.70.270:FF:000001">
    <property type="entry name" value="Diguanylate cyclase domain protein"/>
    <property type="match status" value="1"/>
</dbReference>
<dbReference type="PANTHER" id="PTHR45138:SF9">
    <property type="entry name" value="DIGUANYLATE CYCLASE DGCM-RELATED"/>
    <property type="match status" value="1"/>
</dbReference>
<feature type="transmembrane region" description="Helical" evidence="5">
    <location>
        <begin position="165"/>
        <end position="185"/>
    </location>
</feature>
<keyword evidence="5" id="KW-1133">Transmembrane helix</keyword>
<dbReference type="InterPro" id="IPR029787">
    <property type="entry name" value="Nucleotide_cyclase"/>
</dbReference>
<dbReference type="EMBL" id="NTMR01000002">
    <property type="protein sequence ID" value="PBK05863.1"/>
    <property type="molecule type" value="Genomic_DNA"/>
</dbReference>
<evidence type="ECO:0000256" key="2">
    <source>
        <dbReference type="ARBA" id="ARBA00004533"/>
    </source>
</evidence>
<protein>
    <recommendedName>
        <fullName evidence="3">diguanylate cyclase</fullName>
        <ecNumber evidence="3">2.7.7.65</ecNumber>
    </recommendedName>
</protein>
<feature type="transmembrane region" description="Helical" evidence="5">
    <location>
        <begin position="191"/>
        <end position="210"/>
    </location>
</feature>
<keyword evidence="8" id="KW-1185">Reference proteome</keyword>
<dbReference type="InterPro" id="IPR043128">
    <property type="entry name" value="Rev_trsase/Diguanyl_cyclase"/>
</dbReference>
<dbReference type="GO" id="GO:0052621">
    <property type="term" value="F:diguanylate cyclase activity"/>
    <property type="evidence" value="ECO:0007669"/>
    <property type="project" value="UniProtKB-EC"/>
</dbReference>
<gene>
    <name evidence="7" type="ORF">CNQ84_00315</name>
</gene>
<evidence type="ECO:0000256" key="5">
    <source>
        <dbReference type="SAM" id="Phobius"/>
    </source>
</evidence>
<evidence type="ECO:0000256" key="1">
    <source>
        <dbReference type="ARBA" id="ARBA00001946"/>
    </source>
</evidence>
<accession>A0A2A3MM59</accession>
<dbReference type="NCBIfam" id="TIGR00254">
    <property type="entry name" value="GGDEF"/>
    <property type="match status" value="1"/>
</dbReference>
<keyword evidence="5" id="KW-0812">Transmembrane</keyword>
<dbReference type="Gene3D" id="3.30.70.270">
    <property type="match status" value="1"/>
</dbReference>
<comment type="subcellular location">
    <subcellularLocation>
        <location evidence="2">Cell inner membrane</location>
    </subcellularLocation>
</comment>